<protein>
    <recommendedName>
        <fullName evidence="4">Acid phosphatase</fullName>
    </recommendedName>
</protein>
<feature type="transmembrane region" description="Helical" evidence="1">
    <location>
        <begin position="26"/>
        <end position="46"/>
    </location>
</feature>
<sequence>MNSVMLWIKELKIMYNVIIIDKINNMPIYFIPLIIIASVQILKLIIESWRNKFTWNHLFSNGGMPSSHSALAASATTIIALEYGAESPLFVLALVFTLVVVWDAFTIRYQLGNHGQMINRLVKELPDNKEYQFPLLIERWGHKASEVIVGIILGVIFTYLLYAL</sequence>
<dbReference type="Pfam" id="PF02681">
    <property type="entry name" value="DUF212"/>
    <property type="match status" value="1"/>
</dbReference>
<keyword evidence="1" id="KW-1133">Transmembrane helix</keyword>
<gene>
    <name evidence="2" type="ORF">COY67_03435</name>
</gene>
<comment type="caution">
    <text evidence="2">The sequence shown here is derived from an EMBL/GenBank/DDBJ whole genome shotgun (WGS) entry which is preliminary data.</text>
</comment>
<evidence type="ECO:0000313" key="2">
    <source>
        <dbReference type="EMBL" id="PIY93952.1"/>
    </source>
</evidence>
<accession>A0A2M7RBS4</accession>
<name>A0A2M7RBS4_9BACT</name>
<evidence type="ECO:0000313" key="3">
    <source>
        <dbReference type="Proteomes" id="UP000228689"/>
    </source>
</evidence>
<dbReference type="AlphaFoldDB" id="A0A2M7RBS4"/>
<dbReference type="InterPro" id="IPR003832">
    <property type="entry name" value="DUF212"/>
</dbReference>
<proteinExistence type="predicted"/>
<feature type="transmembrane region" description="Helical" evidence="1">
    <location>
        <begin position="144"/>
        <end position="162"/>
    </location>
</feature>
<dbReference type="Proteomes" id="UP000228689">
    <property type="component" value="Unassembled WGS sequence"/>
</dbReference>
<dbReference type="EMBL" id="PFMC01000080">
    <property type="protein sequence ID" value="PIY93952.1"/>
    <property type="molecule type" value="Genomic_DNA"/>
</dbReference>
<organism evidence="2 3">
    <name type="scientific">Candidatus Komeilibacteria bacterium CG_4_10_14_0_8_um_filter_37_78</name>
    <dbReference type="NCBI Taxonomy" id="1974471"/>
    <lineage>
        <taxon>Bacteria</taxon>
        <taxon>Candidatus Komeiliibacteriota</taxon>
    </lineage>
</organism>
<dbReference type="SUPFAM" id="SSF48317">
    <property type="entry name" value="Acid phosphatase/Vanadium-dependent haloperoxidase"/>
    <property type="match status" value="1"/>
</dbReference>
<reference evidence="3" key="1">
    <citation type="submission" date="2017-09" db="EMBL/GenBank/DDBJ databases">
        <title>Depth-based differentiation of microbial function through sediment-hosted aquifers and enrichment of novel symbionts in the deep terrestrial subsurface.</title>
        <authorList>
            <person name="Probst A.J."/>
            <person name="Ladd B."/>
            <person name="Jarett J.K."/>
            <person name="Geller-Mcgrath D.E."/>
            <person name="Sieber C.M.K."/>
            <person name="Emerson J.B."/>
            <person name="Anantharaman K."/>
            <person name="Thomas B.C."/>
            <person name="Malmstrom R."/>
            <person name="Stieglmeier M."/>
            <person name="Klingl A."/>
            <person name="Woyke T."/>
            <person name="Ryan C.M."/>
            <person name="Banfield J.F."/>
        </authorList>
    </citation>
    <scope>NUCLEOTIDE SEQUENCE [LARGE SCALE GENOMIC DNA]</scope>
</reference>
<feature type="transmembrane region" description="Helical" evidence="1">
    <location>
        <begin position="87"/>
        <end position="107"/>
    </location>
</feature>
<evidence type="ECO:0000256" key="1">
    <source>
        <dbReference type="SAM" id="Phobius"/>
    </source>
</evidence>
<evidence type="ECO:0008006" key="4">
    <source>
        <dbReference type="Google" id="ProtNLM"/>
    </source>
</evidence>
<dbReference type="PANTHER" id="PTHR31446">
    <property type="entry name" value="ACID PHOSPHATASE/VANADIUM-DEPENDENT HALOPEROXIDASE-RELATED PROTEIN"/>
    <property type="match status" value="1"/>
</dbReference>
<keyword evidence="1" id="KW-0472">Membrane</keyword>
<dbReference type="InterPro" id="IPR036938">
    <property type="entry name" value="PAP2/HPO_sf"/>
</dbReference>
<keyword evidence="1" id="KW-0812">Transmembrane</keyword>
<dbReference type="PANTHER" id="PTHR31446:SF29">
    <property type="entry name" value="ACID PHOSPHATASE_VANADIUM-DEPENDENT HALOPEROXIDASE-RELATED PROTEIN"/>
    <property type="match status" value="1"/>
</dbReference>